<feature type="domain" description="Histidine kinase" evidence="7">
    <location>
        <begin position="143"/>
        <end position="361"/>
    </location>
</feature>
<dbReference type="SMART" id="SM00387">
    <property type="entry name" value="HATPase_c"/>
    <property type="match status" value="1"/>
</dbReference>
<dbReference type="SUPFAM" id="SSF55785">
    <property type="entry name" value="PYP-like sensor domain (PAS domain)"/>
    <property type="match status" value="1"/>
</dbReference>
<dbReference type="CDD" id="cd00075">
    <property type="entry name" value="HATPase"/>
    <property type="match status" value="1"/>
</dbReference>
<evidence type="ECO:0000313" key="9">
    <source>
        <dbReference type="Proteomes" id="UP000503278"/>
    </source>
</evidence>
<accession>A0A7L5DYZ0</accession>
<dbReference type="InterPro" id="IPR013655">
    <property type="entry name" value="PAS_fold_3"/>
</dbReference>
<dbReference type="InterPro" id="IPR005467">
    <property type="entry name" value="His_kinase_dom"/>
</dbReference>
<dbReference type="EMBL" id="CP051682">
    <property type="protein sequence ID" value="QJD96342.1"/>
    <property type="molecule type" value="Genomic_DNA"/>
</dbReference>
<dbReference type="InterPro" id="IPR036890">
    <property type="entry name" value="HATPase_C_sf"/>
</dbReference>
<evidence type="ECO:0000256" key="1">
    <source>
        <dbReference type="ARBA" id="ARBA00000085"/>
    </source>
</evidence>
<dbReference type="PRINTS" id="PR00344">
    <property type="entry name" value="BCTRLSENSOR"/>
</dbReference>
<dbReference type="Gene3D" id="3.30.450.20">
    <property type="entry name" value="PAS domain"/>
    <property type="match status" value="1"/>
</dbReference>
<dbReference type="PANTHER" id="PTHR43711:SF26">
    <property type="entry name" value="SENSOR HISTIDINE KINASE RCSC"/>
    <property type="match status" value="1"/>
</dbReference>
<dbReference type="Pfam" id="PF08447">
    <property type="entry name" value="PAS_3"/>
    <property type="match status" value="1"/>
</dbReference>
<keyword evidence="5" id="KW-0418">Kinase</keyword>
<organism evidence="8 9">
    <name type="scientific">Mucilaginibacter robiniae</name>
    <dbReference type="NCBI Taxonomy" id="2728022"/>
    <lineage>
        <taxon>Bacteria</taxon>
        <taxon>Pseudomonadati</taxon>
        <taxon>Bacteroidota</taxon>
        <taxon>Sphingobacteriia</taxon>
        <taxon>Sphingobacteriales</taxon>
        <taxon>Sphingobacteriaceae</taxon>
        <taxon>Mucilaginibacter</taxon>
    </lineage>
</organism>
<dbReference type="Pfam" id="PF02518">
    <property type="entry name" value="HATPase_c"/>
    <property type="match status" value="1"/>
</dbReference>
<dbReference type="Gene3D" id="3.30.565.10">
    <property type="entry name" value="Histidine kinase-like ATPase, C-terminal domain"/>
    <property type="match status" value="1"/>
</dbReference>
<gene>
    <name evidence="8" type="ORF">HH214_10925</name>
</gene>
<evidence type="ECO:0000256" key="4">
    <source>
        <dbReference type="ARBA" id="ARBA00022679"/>
    </source>
</evidence>
<evidence type="ECO:0000256" key="3">
    <source>
        <dbReference type="ARBA" id="ARBA00022553"/>
    </source>
</evidence>
<dbReference type="FunFam" id="3.30.565.10:FF:000006">
    <property type="entry name" value="Sensor histidine kinase WalK"/>
    <property type="match status" value="1"/>
</dbReference>
<proteinExistence type="predicted"/>
<evidence type="ECO:0000259" key="7">
    <source>
        <dbReference type="PROSITE" id="PS50109"/>
    </source>
</evidence>
<dbReference type="InterPro" id="IPR050736">
    <property type="entry name" value="Sensor_HK_Regulatory"/>
</dbReference>
<dbReference type="KEGG" id="mrob:HH214_10925"/>
<protein>
    <recommendedName>
        <fullName evidence="2">histidine kinase</fullName>
        <ecNumber evidence="2">2.7.13.3</ecNumber>
    </recommendedName>
</protein>
<dbReference type="Gene3D" id="1.10.287.130">
    <property type="match status" value="1"/>
</dbReference>
<keyword evidence="4" id="KW-0808">Transferase</keyword>
<evidence type="ECO:0000313" key="8">
    <source>
        <dbReference type="EMBL" id="QJD96342.1"/>
    </source>
</evidence>
<dbReference type="CDD" id="cd00130">
    <property type="entry name" value="PAS"/>
    <property type="match status" value="1"/>
</dbReference>
<dbReference type="InterPro" id="IPR003594">
    <property type="entry name" value="HATPase_dom"/>
</dbReference>
<dbReference type="AlphaFoldDB" id="A0A7L5DYZ0"/>
<dbReference type="SUPFAM" id="SSF47384">
    <property type="entry name" value="Homodimeric domain of signal transducing histidine kinase"/>
    <property type="match status" value="1"/>
</dbReference>
<reference evidence="8 9" key="1">
    <citation type="submission" date="2020-04" db="EMBL/GenBank/DDBJ databases">
        <title>Genome sequencing of novel species.</title>
        <authorList>
            <person name="Heo J."/>
            <person name="Kim S.-J."/>
            <person name="Kim J.-S."/>
            <person name="Hong S.-B."/>
            <person name="Kwon S.-W."/>
        </authorList>
    </citation>
    <scope>NUCLEOTIDE SEQUENCE [LARGE SCALE GENOMIC DNA]</scope>
    <source>
        <strain evidence="8 9">F39-2</strain>
    </source>
</reference>
<dbReference type="RefSeq" id="WP_169607605.1">
    <property type="nucleotide sequence ID" value="NZ_CP051682.1"/>
</dbReference>
<dbReference type="Proteomes" id="UP000503278">
    <property type="component" value="Chromosome"/>
</dbReference>
<dbReference type="SUPFAM" id="SSF55874">
    <property type="entry name" value="ATPase domain of HSP90 chaperone/DNA topoisomerase II/histidine kinase"/>
    <property type="match status" value="1"/>
</dbReference>
<evidence type="ECO:0000256" key="5">
    <source>
        <dbReference type="ARBA" id="ARBA00022777"/>
    </source>
</evidence>
<dbReference type="GO" id="GO:0000155">
    <property type="term" value="F:phosphorelay sensor kinase activity"/>
    <property type="evidence" value="ECO:0007669"/>
    <property type="project" value="InterPro"/>
</dbReference>
<dbReference type="InterPro" id="IPR004358">
    <property type="entry name" value="Sig_transdc_His_kin-like_C"/>
</dbReference>
<dbReference type="PANTHER" id="PTHR43711">
    <property type="entry name" value="TWO-COMPONENT HISTIDINE KINASE"/>
    <property type="match status" value="1"/>
</dbReference>
<keyword evidence="6" id="KW-0902">Two-component regulatory system</keyword>
<dbReference type="InterPro" id="IPR035965">
    <property type="entry name" value="PAS-like_dom_sf"/>
</dbReference>
<keyword evidence="3" id="KW-0597">Phosphoprotein</keyword>
<dbReference type="InterPro" id="IPR036097">
    <property type="entry name" value="HisK_dim/P_sf"/>
</dbReference>
<dbReference type="InterPro" id="IPR000014">
    <property type="entry name" value="PAS"/>
</dbReference>
<dbReference type="NCBIfam" id="TIGR00229">
    <property type="entry name" value="sensory_box"/>
    <property type="match status" value="1"/>
</dbReference>
<dbReference type="PROSITE" id="PS50109">
    <property type="entry name" value="HIS_KIN"/>
    <property type="match status" value="1"/>
</dbReference>
<comment type="catalytic activity">
    <reaction evidence="1">
        <text>ATP + protein L-histidine = ADP + protein N-phospho-L-histidine.</text>
        <dbReference type="EC" id="2.7.13.3"/>
    </reaction>
</comment>
<dbReference type="EC" id="2.7.13.3" evidence="2"/>
<evidence type="ECO:0000256" key="6">
    <source>
        <dbReference type="ARBA" id="ARBA00023012"/>
    </source>
</evidence>
<evidence type="ECO:0000256" key="2">
    <source>
        <dbReference type="ARBA" id="ARBA00012438"/>
    </source>
</evidence>
<sequence>MKNISSNLFHHIGCLSKDAYFIFNTAHNCFHYLNPAFEKIWELPINQVELNPSILLDIIHPEDRGYVQDCYADALQSAQEHKFEFRICPASGQEKYLQLSLYPLDADYGTNSIAGIARDITVLQNNVLYAERINGRKNSMLHILAHDLKGPMGTMDVLAASIKSGLEEEKTENLLQSVEFIQELCQRNISLIRNVIDLEFLESPEVGLHKERVDLVWSINDVLNTYKNSEDIIRKKFTLTSSAEKIYVQIDNLKIIQAFNNLLSNAIKFTPANGLIEVHIQEQHPWVILTVRDNGIGIPDHLQPYIFDKFTKARRLGLNGEETTGLGMSIIKTIVELHGGRIWLESKENMGTAFYIELPML</sequence>
<keyword evidence="9" id="KW-1185">Reference proteome</keyword>
<name>A0A7L5DYZ0_9SPHI</name>